<keyword evidence="4" id="KW-1185">Reference proteome</keyword>
<keyword evidence="2" id="KW-1133">Transmembrane helix</keyword>
<evidence type="ECO:0000313" key="4">
    <source>
        <dbReference type="Proteomes" id="UP000784294"/>
    </source>
</evidence>
<reference evidence="3" key="1">
    <citation type="submission" date="2018-11" db="EMBL/GenBank/DDBJ databases">
        <authorList>
            <consortium name="Pathogen Informatics"/>
        </authorList>
    </citation>
    <scope>NUCLEOTIDE SEQUENCE</scope>
</reference>
<sequence length="118" mass="12960">MLEIICIILFHWPVNIFLVTVSIPGAYGILLYYSFTCTFFTDLIAGSLPISPKSPASSLSAQAPNLQQHPAPLLSDDSTLLLVDEDKLQSSASRIPTSSAHGNSHETFEERTERIKVK</sequence>
<feature type="transmembrane region" description="Helical" evidence="2">
    <location>
        <begin position="12"/>
        <end position="35"/>
    </location>
</feature>
<gene>
    <name evidence="3" type="ORF">PXEA_LOCUS26252</name>
</gene>
<dbReference type="EMBL" id="CAAALY010244705">
    <property type="protein sequence ID" value="VEL32812.1"/>
    <property type="molecule type" value="Genomic_DNA"/>
</dbReference>
<keyword evidence="2" id="KW-0812">Transmembrane</keyword>
<protein>
    <submittedName>
        <fullName evidence="3">Uncharacterized protein</fullName>
    </submittedName>
</protein>
<feature type="non-terminal residue" evidence="3">
    <location>
        <position position="1"/>
    </location>
</feature>
<feature type="compositionally biased region" description="Basic and acidic residues" evidence="1">
    <location>
        <begin position="103"/>
        <end position="118"/>
    </location>
</feature>
<organism evidence="3 4">
    <name type="scientific">Protopolystoma xenopodis</name>
    <dbReference type="NCBI Taxonomy" id="117903"/>
    <lineage>
        <taxon>Eukaryota</taxon>
        <taxon>Metazoa</taxon>
        <taxon>Spiralia</taxon>
        <taxon>Lophotrochozoa</taxon>
        <taxon>Platyhelminthes</taxon>
        <taxon>Monogenea</taxon>
        <taxon>Polyopisthocotylea</taxon>
        <taxon>Polystomatidea</taxon>
        <taxon>Polystomatidae</taxon>
        <taxon>Protopolystoma</taxon>
    </lineage>
</organism>
<dbReference type="AlphaFoldDB" id="A0A3S5FFN0"/>
<feature type="region of interest" description="Disordered" evidence="1">
    <location>
        <begin position="91"/>
        <end position="118"/>
    </location>
</feature>
<name>A0A3S5FFN0_9PLAT</name>
<proteinExistence type="predicted"/>
<accession>A0A3S5FFN0</accession>
<feature type="compositionally biased region" description="Polar residues" evidence="1">
    <location>
        <begin position="91"/>
        <end position="102"/>
    </location>
</feature>
<evidence type="ECO:0000313" key="3">
    <source>
        <dbReference type="EMBL" id="VEL32812.1"/>
    </source>
</evidence>
<comment type="caution">
    <text evidence="3">The sequence shown here is derived from an EMBL/GenBank/DDBJ whole genome shotgun (WGS) entry which is preliminary data.</text>
</comment>
<evidence type="ECO:0000256" key="1">
    <source>
        <dbReference type="SAM" id="MobiDB-lite"/>
    </source>
</evidence>
<dbReference type="Proteomes" id="UP000784294">
    <property type="component" value="Unassembled WGS sequence"/>
</dbReference>
<keyword evidence="2" id="KW-0472">Membrane</keyword>
<evidence type="ECO:0000256" key="2">
    <source>
        <dbReference type="SAM" id="Phobius"/>
    </source>
</evidence>